<evidence type="ECO:0000256" key="3">
    <source>
        <dbReference type="PROSITE-ProRule" id="PRU00497"/>
    </source>
</evidence>
<feature type="compositionally biased region" description="Basic and acidic residues" evidence="4">
    <location>
        <begin position="20"/>
        <end position="29"/>
    </location>
</feature>
<dbReference type="InterPro" id="IPR031311">
    <property type="entry name" value="CHIT_BIND_RR_consensus"/>
</dbReference>
<evidence type="ECO:0000256" key="4">
    <source>
        <dbReference type="SAM" id="MobiDB-lite"/>
    </source>
</evidence>
<keyword evidence="6" id="KW-1185">Reference proteome</keyword>
<evidence type="ECO:0000313" key="5">
    <source>
        <dbReference type="EMBL" id="CAG9792583.1"/>
    </source>
</evidence>
<dbReference type="PROSITE" id="PS51155">
    <property type="entry name" value="CHIT_BIND_RR_2"/>
    <property type="match status" value="1"/>
</dbReference>
<dbReference type="OrthoDB" id="7736104at2759"/>
<dbReference type="GO" id="GO:0042302">
    <property type="term" value="F:structural constituent of cuticle"/>
    <property type="evidence" value="ECO:0007669"/>
    <property type="project" value="UniProtKB-UniRule"/>
</dbReference>
<evidence type="ECO:0000256" key="2">
    <source>
        <dbReference type="ARBA" id="ARBA00022729"/>
    </source>
</evidence>
<gene>
    <name evidence="5" type="ORF">DIATSA_LOCUS10099</name>
</gene>
<dbReference type="Proteomes" id="UP001153714">
    <property type="component" value="Chromosome 4"/>
</dbReference>
<sequence length="255" mass="29184">MKNWIYQIPCPILSDYEDAASEHSNHETDSEMELDNEDSRNGSSDDDLPLSRIAYYTGKNGFKWSKSPPPVSRTQAHNIISQRPGIKGPAVAKIILSIFTLSLLASVMAQFEEYGYEGHGLEGYYKKPIVHHASQSLDHHDEYELDYHAHPKYTFDYSVKDPHTGDDKEHWETRDGDKVKGTYTLLETDGTKRVVEYEADDKNGFNAVVHKIGAPKDHHEYKPQPQKYTRIEPPYQRDNGHFDDGFVPIVGGYRR</sequence>
<dbReference type="InterPro" id="IPR000618">
    <property type="entry name" value="Insect_cuticle"/>
</dbReference>
<name>A0A9N9WH36_9NEOP</name>
<evidence type="ECO:0000256" key="1">
    <source>
        <dbReference type="ARBA" id="ARBA00022460"/>
    </source>
</evidence>
<evidence type="ECO:0000313" key="6">
    <source>
        <dbReference type="Proteomes" id="UP001153714"/>
    </source>
</evidence>
<reference evidence="5" key="2">
    <citation type="submission" date="2022-10" db="EMBL/GenBank/DDBJ databases">
        <authorList>
            <consortium name="ENA_rothamsted_submissions"/>
            <consortium name="culmorum"/>
            <person name="King R."/>
        </authorList>
    </citation>
    <scope>NUCLEOTIDE SEQUENCE</scope>
</reference>
<keyword evidence="1 3" id="KW-0193">Cuticle</keyword>
<dbReference type="PROSITE" id="PS00233">
    <property type="entry name" value="CHIT_BIND_RR_1"/>
    <property type="match status" value="1"/>
</dbReference>
<dbReference type="GO" id="GO:0031012">
    <property type="term" value="C:extracellular matrix"/>
    <property type="evidence" value="ECO:0007669"/>
    <property type="project" value="TreeGrafter"/>
</dbReference>
<dbReference type="PANTHER" id="PTHR12236:SF95">
    <property type="entry name" value="CUTICULAR PROTEIN 76BD, ISOFORM C-RELATED"/>
    <property type="match status" value="1"/>
</dbReference>
<feature type="region of interest" description="Disordered" evidence="4">
    <location>
        <begin position="17"/>
        <end position="47"/>
    </location>
</feature>
<dbReference type="PANTHER" id="PTHR12236">
    <property type="entry name" value="STRUCTURAL CONTITUENT OF CUTICLE"/>
    <property type="match status" value="1"/>
</dbReference>
<reference evidence="5" key="1">
    <citation type="submission" date="2021-12" db="EMBL/GenBank/DDBJ databases">
        <authorList>
            <person name="King R."/>
        </authorList>
    </citation>
    <scope>NUCLEOTIDE SEQUENCE</scope>
</reference>
<dbReference type="Pfam" id="PF00379">
    <property type="entry name" value="Chitin_bind_4"/>
    <property type="match status" value="1"/>
</dbReference>
<dbReference type="EMBL" id="OU893335">
    <property type="protein sequence ID" value="CAG9792583.1"/>
    <property type="molecule type" value="Genomic_DNA"/>
</dbReference>
<proteinExistence type="predicted"/>
<organism evidence="5 6">
    <name type="scientific">Diatraea saccharalis</name>
    <name type="common">sugarcane borer</name>
    <dbReference type="NCBI Taxonomy" id="40085"/>
    <lineage>
        <taxon>Eukaryota</taxon>
        <taxon>Metazoa</taxon>
        <taxon>Ecdysozoa</taxon>
        <taxon>Arthropoda</taxon>
        <taxon>Hexapoda</taxon>
        <taxon>Insecta</taxon>
        <taxon>Pterygota</taxon>
        <taxon>Neoptera</taxon>
        <taxon>Endopterygota</taxon>
        <taxon>Lepidoptera</taxon>
        <taxon>Glossata</taxon>
        <taxon>Ditrysia</taxon>
        <taxon>Pyraloidea</taxon>
        <taxon>Crambidae</taxon>
        <taxon>Crambinae</taxon>
        <taxon>Diatraea</taxon>
    </lineage>
</organism>
<keyword evidence="2" id="KW-0732">Signal</keyword>
<dbReference type="InterPro" id="IPR051217">
    <property type="entry name" value="Insect_Cuticle_Struc_Prot"/>
</dbReference>
<dbReference type="AlphaFoldDB" id="A0A9N9WH36"/>
<dbReference type="GO" id="GO:0005615">
    <property type="term" value="C:extracellular space"/>
    <property type="evidence" value="ECO:0007669"/>
    <property type="project" value="TreeGrafter"/>
</dbReference>
<accession>A0A9N9WH36</accession>
<protein>
    <submittedName>
        <fullName evidence="5">Uncharacterized protein</fullName>
    </submittedName>
</protein>
<dbReference type="PRINTS" id="PR00947">
    <property type="entry name" value="CUTICLE"/>
</dbReference>